<sequence>MAETEENHTPVHGIQTTLTMYESSTLRWKVDPFKPEDNIAGPFATESSFATLFPKYREKYLREVWGATTKALDAYGISCTLDLINGSMAVKTTRKTYDPYIIFKARDLIKLMARGVSLEQAVKILEDGMACDIIKIGNVELMIRRELAKDPKLANESWDRFLPQFRRNHLSTSQKTAKKNDRLEHKHIAREEAAKAAGTETVPGTNGEKPTDKPKKKVYTPFPPPQLPRK</sequence>
<keyword evidence="4" id="KW-0698">rRNA processing</keyword>
<dbReference type="Pfam" id="PF17903">
    <property type="entry name" value="KH_KRR1_1st"/>
    <property type="match status" value="1"/>
</dbReference>
<keyword evidence="6" id="KW-0539">Nucleus</keyword>
<dbReference type="PANTHER" id="PTHR12581">
    <property type="entry name" value="HIV-1 REV BINDING PROTEIN 2, 3"/>
    <property type="match status" value="1"/>
</dbReference>
<evidence type="ECO:0000256" key="2">
    <source>
        <dbReference type="ARBA" id="ARBA00009344"/>
    </source>
</evidence>
<evidence type="ECO:0000256" key="4">
    <source>
        <dbReference type="ARBA" id="ARBA00022552"/>
    </source>
</evidence>
<evidence type="ECO:0000256" key="8">
    <source>
        <dbReference type="ARBA" id="ARBA00032993"/>
    </source>
</evidence>
<name>A0A0C9TW42_SPHS4</name>
<dbReference type="OrthoDB" id="441223at2759"/>
<feature type="region of interest" description="Disordered" evidence="9">
    <location>
        <begin position="169"/>
        <end position="230"/>
    </location>
</feature>
<dbReference type="CDD" id="cd22393">
    <property type="entry name" value="KH-I_KRR1_rpt1"/>
    <property type="match status" value="1"/>
</dbReference>
<reference evidence="11 12" key="1">
    <citation type="submission" date="2014-06" db="EMBL/GenBank/DDBJ databases">
        <title>Evolutionary Origins and Diversification of the Mycorrhizal Mutualists.</title>
        <authorList>
            <consortium name="DOE Joint Genome Institute"/>
            <consortium name="Mycorrhizal Genomics Consortium"/>
            <person name="Kohler A."/>
            <person name="Kuo A."/>
            <person name="Nagy L.G."/>
            <person name="Floudas D."/>
            <person name="Copeland A."/>
            <person name="Barry K.W."/>
            <person name="Cichocki N."/>
            <person name="Veneault-Fourrey C."/>
            <person name="LaButti K."/>
            <person name="Lindquist E.A."/>
            <person name="Lipzen A."/>
            <person name="Lundell T."/>
            <person name="Morin E."/>
            <person name="Murat C."/>
            <person name="Riley R."/>
            <person name="Ohm R."/>
            <person name="Sun H."/>
            <person name="Tunlid A."/>
            <person name="Henrissat B."/>
            <person name="Grigoriev I.V."/>
            <person name="Hibbett D.S."/>
            <person name="Martin F."/>
        </authorList>
    </citation>
    <scope>NUCLEOTIDE SEQUENCE [LARGE SCALE GENOMIC DNA]</scope>
    <source>
        <strain evidence="11 12">SS14</strain>
    </source>
</reference>
<dbReference type="PANTHER" id="PTHR12581:SF0">
    <property type="entry name" value="KRR1 SMALL SUBUNIT PROCESSOME COMPONENT HOMOLOG"/>
    <property type="match status" value="1"/>
</dbReference>
<dbReference type="InterPro" id="IPR048550">
    <property type="entry name" value="KRR1-like_KH1_euk"/>
</dbReference>
<comment type="similarity">
    <text evidence="2">Belongs to the KRR1 family.</text>
</comment>
<protein>
    <recommendedName>
        <fullName evidence="8">KRR-R motif-containing protein 1</fullName>
    </recommendedName>
</protein>
<gene>
    <name evidence="11" type="ORF">M422DRAFT_272932</name>
</gene>
<dbReference type="GO" id="GO:0003723">
    <property type="term" value="F:RNA binding"/>
    <property type="evidence" value="ECO:0007669"/>
    <property type="project" value="UniProtKB-KW"/>
</dbReference>
<dbReference type="GO" id="GO:0006364">
    <property type="term" value="P:rRNA processing"/>
    <property type="evidence" value="ECO:0007669"/>
    <property type="project" value="UniProtKB-KW"/>
</dbReference>
<comment type="subcellular location">
    <subcellularLocation>
        <location evidence="1">Nucleus</location>
        <location evidence="1">Nucleolus</location>
    </subcellularLocation>
</comment>
<accession>A0A0C9TW42</accession>
<dbReference type="FunFam" id="3.30.1370.10:FF:000014">
    <property type="entry name" value="KRR1 small subunit processome component"/>
    <property type="match status" value="1"/>
</dbReference>
<evidence type="ECO:0000313" key="12">
    <source>
        <dbReference type="Proteomes" id="UP000054279"/>
    </source>
</evidence>
<dbReference type="GO" id="GO:0032040">
    <property type="term" value="C:small-subunit processome"/>
    <property type="evidence" value="ECO:0007669"/>
    <property type="project" value="TreeGrafter"/>
</dbReference>
<keyword evidence="12" id="KW-1185">Reference proteome</keyword>
<dbReference type="InterPro" id="IPR041174">
    <property type="entry name" value="KRR1-like_KH1"/>
</dbReference>
<evidence type="ECO:0000313" key="11">
    <source>
        <dbReference type="EMBL" id="KIJ26019.1"/>
    </source>
</evidence>
<feature type="compositionally biased region" description="Basic and acidic residues" evidence="9">
    <location>
        <begin position="178"/>
        <end position="194"/>
    </location>
</feature>
<evidence type="ECO:0000256" key="7">
    <source>
        <dbReference type="ARBA" id="ARBA00023274"/>
    </source>
</evidence>
<keyword evidence="5" id="KW-0694">RNA-binding</keyword>
<feature type="non-terminal residue" evidence="11">
    <location>
        <position position="1"/>
    </location>
</feature>
<evidence type="ECO:0000259" key="10">
    <source>
        <dbReference type="Pfam" id="PF17903"/>
    </source>
</evidence>
<evidence type="ECO:0000256" key="9">
    <source>
        <dbReference type="SAM" id="MobiDB-lite"/>
    </source>
</evidence>
<proteinExistence type="inferred from homology"/>
<evidence type="ECO:0000256" key="3">
    <source>
        <dbReference type="ARBA" id="ARBA00022517"/>
    </source>
</evidence>
<dbReference type="InterPro" id="IPR024166">
    <property type="entry name" value="rRNA_assembly_KRR1"/>
</dbReference>
<feature type="domain" description="KRR1 small subunit processome component first KH" evidence="10">
    <location>
        <begin position="47"/>
        <end position="127"/>
    </location>
</feature>
<dbReference type="Gene3D" id="3.30.1370.10">
    <property type="entry name" value="K Homology domain, type 1"/>
    <property type="match status" value="1"/>
</dbReference>
<dbReference type="AlphaFoldDB" id="A0A0C9TW42"/>
<keyword evidence="3" id="KW-0690">Ribosome biogenesis</keyword>
<keyword evidence="7" id="KW-0687">Ribonucleoprotein</keyword>
<dbReference type="EMBL" id="KN837387">
    <property type="protein sequence ID" value="KIJ26019.1"/>
    <property type="molecule type" value="Genomic_DNA"/>
</dbReference>
<evidence type="ECO:0000256" key="1">
    <source>
        <dbReference type="ARBA" id="ARBA00004604"/>
    </source>
</evidence>
<evidence type="ECO:0000256" key="6">
    <source>
        <dbReference type="ARBA" id="ARBA00023242"/>
    </source>
</evidence>
<dbReference type="HOGENOM" id="CLU_1207350_0_0_1"/>
<dbReference type="InterPro" id="IPR036612">
    <property type="entry name" value="KH_dom_type_1_sf"/>
</dbReference>
<evidence type="ECO:0000256" key="5">
    <source>
        <dbReference type="ARBA" id="ARBA00022884"/>
    </source>
</evidence>
<organism evidence="11 12">
    <name type="scientific">Sphaerobolus stellatus (strain SS14)</name>
    <dbReference type="NCBI Taxonomy" id="990650"/>
    <lineage>
        <taxon>Eukaryota</taxon>
        <taxon>Fungi</taxon>
        <taxon>Dikarya</taxon>
        <taxon>Basidiomycota</taxon>
        <taxon>Agaricomycotina</taxon>
        <taxon>Agaricomycetes</taxon>
        <taxon>Phallomycetidae</taxon>
        <taxon>Geastrales</taxon>
        <taxon>Sphaerobolaceae</taxon>
        <taxon>Sphaerobolus</taxon>
    </lineage>
</organism>
<feature type="compositionally biased region" description="Pro residues" evidence="9">
    <location>
        <begin position="221"/>
        <end position="230"/>
    </location>
</feature>
<dbReference type="Proteomes" id="UP000054279">
    <property type="component" value="Unassembled WGS sequence"/>
</dbReference>